<dbReference type="GO" id="GO:0005829">
    <property type="term" value="C:cytosol"/>
    <property type="evidence" value="ECO:0007669"/>
    <property type="project" value="TreeGrafter"/>
</dbReference>
<evidence type="ECO:0000313" key="5">
    <source>
        <dbReference type="Proteomes" id="UP000434052"/>
    </source>
</evidence>
<evidence type="ECO:0000313" key="3">
    <source>
        <dbReference type="EMBL" id="QJT08308.1"/>
    </source>
</evidence>
<feature type="domain" description="Hydantoinase/oxoprolinase N-terminal" evidence="2">
    <location>
        <begin position="3"/>
        <end position="154"/>
    </location>
</feature>
<evidence type="ECO:0000313" key="4">
    <source>
        <dbReference type="EMBL" id="TVM35198.1"/>
    </source>
</evidence>
<evidence type="ECO:0000259" key="2">
    <source>
        <dbReference type="Pfam" id="PF05378"/>
    </source>
</evidence>
<dbReference type="Pfam" id="PF05378">
    <property type="entry name" value="Hydant_A_N"/>
    <property type="match status" value="1"/>
</dbReference>
<proteinExistence type="predicted"/>
<dbReference type="AlphaFoldDB" id="A0A6P1ZMB1"/>
<sequence>MYLGIDVGGTHTDAVVLDRRNVRAFAKVVTDHDNLLVSVRAAMEDVLSQVKKDRIERIALSTTLSTNAIVENKTEETGVLVSAGPGIDPENYHIGRGYVVIDGSLDHRGFEVKPLNDKEMSDAVQMFRELGMRVHAVVSKFSVRNPAHEIAMLKAVETDSDHVTMGHRVSGMLNFPRRIATAYYNAAVWRLYNTFADAIAQTVDEYGLEASIHVLKADGGTMPLARSRQFPVESILSGPAASVMGIVALCDIHEDALILDIGGTTTDIAVFAGGAPVLEPRGIEVGSYPTLVRALKTRSIGIGGDSKIIITRSGMVRVGPEREGPSMAQGGESPTLIDAMNYLKLADFRDRHASERGIERLARLWDMYPDKLARQAVDFAVNTIVEESRDMVNMLNERPVYTIYELLQGPQIEPRKAFVMGGPAAAFQPLLKEALKMRVETPPNFQVANAIGAALTRTTAELELFADTQKELLHVPSLSIEHPIPRNYNQQAAETDLKRLMVAYLDEMGLPGTRELKDDVEIVESNAFNMVDLFGGAFRNIRVKAQLRPGILD</sequence>
<dbReference type="Proteomes" id="UP000503251">
    <property type="component" value="Chromosome"/>
</dbReference>
<dbReference type="InterPro" id="IPR045079">
    <property type="entry name" value="Oxoprolinase-like"/>
</dbReference>
<dbReference type="InterPro" id="IPR008040">
    <property type="entry name" value="Hydant_A_N"/>
</dbReference>
<dbReference type="GO" id="GO:0017168">
    <property type="term" value="F:5-oxoprolinase (ATP-hydrolyzing) activity"/>
    <property type="evidence" value="ECO:0007669"/>
    <property type="project" value="TreeGrafter"/>
</dbReference>
<dbReference type="Gene3D" id="3.30.420.40">
    <property type="match status" value="1"/>
</dbReference>
<protein>
    <submittedName>
        <fullName evidence="4">Hydantoinase/oxoprolinase family protein</fullName>
    </submittedName>
</protein>
<dbReference type="RefSeq" id="WP_144234758.1">
    <property type="nucleotide sequence ID" value="NZ_CP039543.1"/>
</dbReference>
<keyword evidence="6" id="KW-1185">Reference proteome</keyword>
<dbReference type="Pfam" id="PF01968">
    <property type="entry name" value="Hydantoinase_A"/>
    <property type="match status" value="1"/>
</dbReference>
<accession>A0A6P1ZMB1</accession>
<organism evidence="4 5">
    <name type="scientific">Oceanidesulfovibrio marinus</name>
    <dbReference type="NCBI Taxonomy" id="370038"/>
    <lineage>
        <taxon>Bacteria</taxon>
        <taxon>Pseudomonadati</taxon>
        <taxon>Thermodesulfobacteriota</taxon>
        <taxon>Desulfovibrionia</taxon>
        <taxon>Desulfovibrionales</taxon>
        <taxon>Desulfovibrionaceae</taxon>
        <taxon>Oceanidesulfovibrio</taxon>
    </lineage>
</organism>
<name>A0A6P1ZMB1_9BACT</name>
<dbReference type="EMBL" id="CP039543">
    <property type="protein sequence ID" value="QJT08308.1"/>
    <property type="molecule type" value="Genomic_DNA"/>
</dbReference>
<evidence type="ECO:0000259" key="1">
    <source>
        <dbReference type="Pfam" id="PF01968"/>
    </source>
</evidence>
<reference evidence="3 6" key="2">
    <citation type="submission" date="2019-04" db="EMBL/GenBank/DDBJ databases">
        <title>Isolation and culture of sulfate reducing bacteria from the cold seep of the South China Sea.</title>
        <authorList>
            <person name="Sun C."/>
            <person name="Liu R."/>
        </authorList>
    </citation>
    <scope>NUCLEOTIDE SEQUENCE [LARGE SCALE GENOMIC DNA]</scope>
    <source>
        <strain evidence="3 6">CS1</strain>
    </source>
</reference>
<dbReference type="SUPFAM" id="SSF53067">
    <property type="entry name" value="Actin-like ATPase domain"/>
    <property type="match status" value="1"/>
</dbReference>
<dbReference type="PANTHER" id="PTHR11365:SF2">
    <property type="entry name" value="5-OXOPROLINASE"/>
    <property type="match status" value="1"/>
</dbReference>
<dbReference type="InterPro" id="IPR043129">
    <property type="entry name" value="ATPase_NBD"/>
</dbReference>
<reference evidence="4 5" key="1">
    <citation type="submission" date="2018-06" db="EMBL/GenBank/DDBJ databases">
        <title>Complete genome of Desulfovibrio marinus P48SEP.</title>
        <authorList>
            <person name="Crispim J.S."/>
            <person name="Vidigal P.M.P."/>
            <person name="Silva L.C.F."/>
            <person name="Araujo L.C."/>
            <person name="Laguardia C.N."/>
            <person name="Dias R.S."/>
            <person name="Sousa M.P."/>
            <person name="Paula S.O."/>
            <person name="Silva C."/>
        </authorList>
    </citation>
    <scope>NUCLEOTIDE SEQUENCE [LARGE SCALE GENOMIC DNA]</scope>
    <source>
        <strain evidence="4 5">P48SEP</strain>
    </source>
</reference>
<dbReference type="GO" id="GO:0006749">
    <property type="term" value="P:glutathione metabolic process"/>
    <property type="evidence" value="ECO:0007669"/>
    <property type="project" value="TreeGrafter"/>
</dbReference>
<gene>
    <name evidence="4" type="ORF">DQK91_07340</name>
    <name evidence="3" type="ORF">E8L03_04920</name>
</gene>
<dbReference type="InterPro" id="IPR002821">
    <property type="entry name" value="Hydantoinase_A"/>
</dbReference>
<dbReference type="Proteomes" id="UP000434052">
    <property type="component" value="Unassembled WGS sequence"/>
</dbReference>
<dbReference type="EMBL" id="QMIF01000003">
    <property type="protein sequence ID" value="TVM35198.1"/>
    <property type="molecule type" value="Genomic_DNA"/>
</dbReference>
<dbReference type="PANTHER" id="PTHR11365">
    <property type="entry name" value="5-OXOPROLINASE RELATED"/>
    <property type="match status" value="1"/>
</dbReference>
<dbReference type="OrthoDB" id="9814788at2"/>
<feature type="domain" description="Hydantoinase A/oxoprolinase" evidence="1">
    <location>
        <begin position="178"/>
        <end position="460"/>
    </location>
</feature>
<evidence type="ECO:0000313" key="6">
    <source>
        <dbReference type="Proteomes" id="UP000503251"/>
    </source>
</evidence>